<name>A0A1G8BIR0_9MICO</name>
<dbReference type="SUPFAM" id="SSF141694">
    <property type="entry name" value="AF2212/PG0164-like"/>
    <property type="match status" value="1"/>
</dbReference>
<accession>A0A1G8BIR0</accession>
<reference evidence="1 2" key="1">
    <citation type="submission" date="2016-10" db="EMBL/GenBank/DDBJ databases">
        <authorList>
            <person name="de Groot N.N."/>
        </authorList>
    </citation>
    <scope>NUCLEOTIDE SEQUENCE [LARGE SCALE GENOMIC DNA]</scope>
    <source>
        <strain evidence="1 2">DSM 23142</strain>
    </source>
</reference>
<evidence type="ECO:0000313" key="2">
    <source>
        <dbReference type="Proteomes" id="UP000199009"/>
    </source>
</evidence>
<dbReference type="OrthoDB" id="9808666at2"/>
<dbReference type="AlphaFoldDB" id="A0A1G8BIR0"/>
<dbReference type="InterPro" id="IPR015018">
    <property type="entry name" value="DUF1905"/>
</dbReference>
<proteinExistence type="predicted"/>
<protein>
    <recommendedName>
        <fullName evidence="3">DUF1905 domain-containing protein</fullName>
    </recommendedName>
</protein>
<dbReference type="Proteomes" id="UP000199009">
    <property type="component" value="Chromosome I"/>
</dbReference>
<dbReference type="RefSeq" id="WP_091491411.1">
    <property type="nucleotide sequence ID" value="NZ_LT629692.1"/>
</dbReference>
<dbReference type="InterPro" id="IPR037079">
    <property type="entry name" value="AF2212/PG0164-like_sf"/>
</dbReference>
<dbReference type="STRING" id="370764.SAMN04489810_2823"/>
<sequence>MILEFDSEVFRWDARPDAVWFLTSVPLELSGDIREIPRPHRGFGAVRVRVSVGGSEWSTSIFPSSDGTYALPLKKAVMKAESLDEGGPVHVRLHILDG</sequence>
<evidence type="ECO:0008006" key="3">
    <source>
        <dbReference type="Google" id="ProtNLM"/>
    </source>
</evidence>
<evidence type="ECO:0000313" key="1">
    <source>
        <dbReference type="EMBL" id="SDH33112.1"/>
    </source>
</evidence>
<keyword evidence="2" id="KW-1185">Reference proteome</keyword>
<dbReference type="Pfam" id="PF08922">
    <property type="entry name" value="DUF1905"/>
    <property type="match status" value="1"/>
</dbReference>
<organism evidence="1 2">
    <name type="scientific">Microbacterium pygmaeum</name>
    <dbReference type="NCBI Taxonomy" id="370764"/>
    <lineage>
        <taxon>Bacteria</taxon>
        <taxon>Bacillati</taxon>
        <taxon>Actinomycetota</taxon>
        <taxon>Actinomycetes</taxon>
        <taxon>Micrococcales</taxon>
        <taxon>Microbacteriaceae</taxon>
        <taxon>Microbacterium</taxon>
    </lineage>
</organism>
<dbReference type="Gene3D" id="2.40.30.100">
    <property type="entry name" value="AF2212/PG0164-like"/>
    <property type="match status" value="1"/>
</dbReference>
<gene>
    <name evidence="1" type="ORF">SAMN04489810_2823</name>
</gene>
<dbReference type="EMBL" id="LT629692">
    <property type="protein sequence ID" value="SDH33112.1"/>
    <property type="molecule type" value="Genomic_DNA"/>
</dbReference>